<evidence type="ECO:0000256" key="1">
    <source>
        <dbReference type="ARBA" id="ARBA00004141"/>
    </source>
</evidence>
<comment type="subcellular location">
    <subcellularLocation>
        <location evidence="1">Membrane</location>
        <topology evidence="1">Multi-pass membrane protein</topology>
    </subcellularLocation>
</comment>
<evidence type="ECO:0000256" key="4">
    <source>
        <dbReference type="ARBA" id="ARBA00022989"/>
    </source>
</evidence>
<dbReference type="OrthoDB" id="9787939at2"/>
<evidence type="ECO:0000256" key="2">
    <source>
        <dbReference type="ARBA" id="ARBA00005587"/>
    </source>
</evidence>
<feature type="transmembrane region" description="Helical" evidence="6">
    <location>
        <begin position="63"/>
        <end position="85"/>
    </location>
</feature>
<dbReference type="GO" id="GO:0015360">
    <property type="term" value="F:acetate:proton symporter activity"/>
    <property type="evidence" value="ECO:0007669"/>
    <property type="project" value="TreeGrafter"/>
</dbReference>
<dbReference type="GO" id="GO:0005886">
    <property type="term" value="C:plasma membrane"/>
    <property type="evidence" value="ECO:0007669"/>
    <property type="project" value="TreeGrafter"/>
</dbReference>
<dbReference type="AlphaFoldDB" id="A0A401FQ27"/>
<dbReference type="InterPro" id="IPR047623">
    <property type="entry name" value="SatP"/>
</dbReference>
<dbReference type="NCBIfam" id="NF038013">
    <property type="entry name" value="AceTr_1"/>
    <property type="match status" value="1"/>
</dbReference>
<keyword evidence="3 6" id="KW-0812">Transmembrane</keyword>
<evidence type="ECO:0000256" key="5">
    <source>
        <dbReference type="ARBA" id="ARBA00023136"/>
    </source>
</evidence>
<evidence type="ECO:0000256" key="3">
    <source>
        <dbReference type="ARBA" id="ARBA00022692"/>
    </source>
</evidence>
<evidence type="ECO:0000313" key="7">
    <source>
        <dbReference type="EMBL" id="GBC59093.1"/>
    </source>
</evidence>
<reference evidence="8" key="1">
    <citation type="submission" date="2017-11" db="EMBL/GenBank/DDBJ databases">
        <authorList>
            <person name="Watanabe M."/>
            <person name="Kojima H."/>
        </authorList>
    </citation>
    <scope>NUCLEOTIDE SEQUENCE [LARGE SCALE GENOMIC DNA]</scope>
    <source>
        <strain evidence="8">Tokyo 01</strain>
    </source>
</reference>
<dbReference type="RefSeq" id="WP_124326634.1">
    <property type="nucleotide sequence ID" value="NZ_BEXT01000001.1"/>
</dbReference>
<evidence type="ECO:0000313" key="8">
    <source>
        <dbReference type="Proteomes" id="UP000288096"/>
    </source>
</evidence>
<evidence type="ECO:0000256" key="6">
    <source>
        <dbReference type="SAM" id="Phobius"/>
    </source>
</evidence>
<organism evidence="7 8">
    <name type="scientific">Desulfonema ishimotonii</name>
    <dbReference type="NCBI Taxonomy" id="45657"/>
    <lineage>
        <taxon>Bacteria</taxon>
        <taxon>Pseudomonadati</taxon>
        <taxon>Thermodesulfobacteriota</taxon>
        <taxon>Desulfobacteria</taxon>
        <taxon>Desulfobacterales</taxon>
        <taxon>Desulfococcaceae</taxon>
        <taxon>Desulfonema</taxon>
    </lineage>
</organism>
<feature type="transmembrane region" description="Helical" evidence="6">
    <location>
        <begin position="106"/>
        <end position="124"/>
    </location>
</feature>
<comment type="caution">
    <text evidence="7">The sequence shown here is derived from an EMBL/GenBank/DDBJ whole genome shotgun (WGS) entry which is preliminary data.</text>
</comment>
<dbReference type="PANTHER" id="PTHR30178">
    <property type="entry name" value="INNER MEMBRANE PROTEIN YAAH"/>
    <property type="match status" value="1"/>
</dbReference>
<name>A0A401FQ27_9BACT</name>
<reference evidence="8" key="2">
    <citation type="submission" date="2019-01" db="EMBL/GenBank/DDBJ databases">
        <title>Genome sequence of Desulfonema ishimotonii strain Tokyo 01.</title>
        <authorList>
            <person name="Fukui M."/>
        </authorList>
    </citation>
    <scope>NUCLEOTIDE SEQUENCE [LARGE SCALE GENOMIC DNA]</scope>
    <source>
        <strain evidence="8">Tokyo 01</strain>
    </source>
</reference>
<keyword evidence="4 6" id="KW-1133">Transmembrane helix</keyword>
<sequence>MAGQGQGNPAVVGLAGFGLTTLLLQFHNLGWCGTGVIFCTAMVLGGGAQLIAGFQEFKCGNNFGYSAFTVYGAFWMALGLIWFIADLQGAGITFIGKHLQVSGKDIGFFLLGFTLYTSIMWVASLRVHGMMAFTFTTLLIGFIGLDLVFLAGMKSILKITALDLIICALSAWYMMAHVIFMQVFGRDVLPVGKPWLADKPEVAGAIKGAAESA</sequence>
<feature type="transmembrane region" description="Helical" evidence="6">
    <location>
        <begin position="164"/>
        <end position="185"/>
    </location>
</feature>
<proteinExistence type="inferred from homology"/>
<keyword evidence="8" id="KW-1185">Reference proteome</keyword>
<keyword evidence="5 6" id="KW-0472">Membrane</keyword>
<gene>
    <name evidence="7" type="ORF">DENIS_0023</name>
</gene>
<evidence type="ECO:0008006" key="9">
    <source>
        <dbReference type="Google" id="ProtNLM"/>
    </source>
</evidence>
<dbReference type="EMBL" id="BEXT01000001">
    <property type="protein sequence ID" value="GBC59093.1"/>
    <property type="molecule type" value="Genomic_DNA"/>
</dbReference>
<protein>
    <recommendedName>
        <fullName evidence="9">Acetate uptake transporter</fullName>
    </recommendedName>
</protein>
<dbReference type="PANTHER" id="PTHR30178:SF3">
    <property type="entry name" value="SUCCINATE-ACETATE_PROTON SYMPORTER SATP"/>
    <property type="match status" value="1"/>
</dbReference>
<accession>A0A401FQ27</accession>
<dbReference type="Proteomes" id="UP000288096">
    <property type="component" value="Unassembled WGS sequence"/>
</dbReference>
<dbReference type="GO" id="GO:0071422">
    <property type="term" value="P:succinate transmembrane transport"/>
    <property type="evidence" value="ECO:0007669"/>
    <property type="project" value="TreeGrafter"/>
</dbReference>
<dbReference type="Pfam" id="PF01184">
    <property type="entry name" value="Gpr1_Fun34_YaaH"/>
    <property type="match status" value="1"/>
</dbReference>
<feature type="transmembrane region" description="Helical" evidence="6">
    <location>
        <begin position="130"/>
        <end position="152"/>
    </location>
</feature>
<feature type="transmembrane region" description="Helical" evidence="6">
    <location>
        <begin position="31"/>
        <end position="51"/>
    </location>
</feature>
<feature type="transmembrane region" description="Helical" evidence="6">
    <location>
        <begin position="6"/>
        <end position="24"/>
    </location>
</feature>
<comment type="similarity">
    <text evidence="2">Belongs to the acetate uptake transporter (AceTr) (TC 2.A.96) family.</text>
</comment>
<dbReference type="InterPro" id="IPR000791">
    <property type="entry name" value="Gpr1/Fun34/SatP-like"/>
</dbReference>